<sequence>MTATPTPDPARRQRRARGAAESLGAIVLGFESIIVFLGGLVIYGLKVLPESIPSWWGIVAGVVVALLMVLTTLVLRYPWGIWVGWLLQVIVALGAFLVPALAIVAVIFGGMYGYATIKGAALDRRNAQLAANPPNEPGMANGD</sequence>
<keyword evidence="1" id="KW-1133">Transmembrane helix</keyword>
<protein>
    <recommendedName>
        <fullName evidence="4">DUF4233 domain-containing protein</fullName>
    </recommendedName>
</protein>
<keyword evidence="3" id="KW-1185">Reference proteome</keyword>
<gene>
    <name evidence="2" type="ORF">GCM10009776_30910</name>
</gene>
<feature type="transmembrane region" description="Helical" evidence="1">
    <location>
        <begin position="23"/>
        <end position="43"/>
    </location>
</feature>
<evidence type="ECO:0008006" key="4">
    <source>
        <dbReference type="Google" id="ProtNLM"/>
    </source>
</evidence>
<dbReference type="Proteomes" id="UP001499933">
    <property type="component" value="Unassembled WGS sequence"/>
</dbReference>
<dbReference type="Pfam" id="PF14017">
    <property type="entry name" value="DUF4233"/>
    <property type="match status" value="1"/>
</dbReference>
<organism evidence="2 3">
    <name type="scientific">Microbacterium deminutum</name>
    <dbReference type="NCBI Taxonomy" id="344164"/>
    <lineage>
        <taxon>Bacteria</taxon>
        <taxon>Bacillati</taxon>
        <taxon>Actinomycetota</taxon>
        <taxon>Actinomycetes</taxon>
        <taxon>Micrococcales</taxon>
        <taxon>Microbacteriaceae</taxon>
        <taxon>Microbacterium</taxon>
    </lineage>
</organism>
<dbReference type="EMBL" id="BAAAOG010000007">
    <property type="protein sequence ID" value="GAA1965799.1"/>
    <property type="molecule type" value="Genomic_DNA"/>
</dbReference>
<reference evidence="3" key="1">
    <citation type="journal article" date="2019" name="Int. J. Syst. Evol. Microbiol.">
        <title>The Global Catalogue of Microorganisms (GCM) 10K type strain sequencing project: providing services to taxonomists for standard genome sequencing and annotation.</title>
        <authorList>
            <consortium name="The Broad Institute Genomics Platform"/>
            <consortium name="The Broad Institute Genome Sequencing Center for Infectious Disease"/>
            <person name="Wu L."/>
            <person name="Ma J."/>
        </authorList>
    </citation>
    <scope>NUCLEOTIDE SEQUENCE [LARGE SCALE GENOMIC DNA]</scope>
    <source>
        <strain evidence="3">JCM 14901</strain>
    </source>
</reference>
<evidence type="ECO:0000313" key="3">
    <source>
        <dbReference type="Proteomes" id="UP001499933"/>
    </source>
</evidence>
<feature type="transmembrane region" description="Helical" evidence="1">
    <location>
        <begin position="85"/>
        <end position="115"/>
    </location>
</feature>
<keyword evidence="1" id="KW-0472">Membrane</keyword>
<feature type="transmembrane region" description="Helical" evidence="1">
    <location>
        <begin position="55"/>
        <end position="79"/>
    </location>
</feature>
<dbReference type="InterPro" id="IPR025327">
    <property type="entry name" value="DUF4233"/>
</dbReference>
<evidence type="ECO:0000256" key="1">
    <source>
        <dbReference type="SAM" id="Phobius"/>
    </source>
</evidence>
<proteinExistence type="predicted"/>
<keyword evidence="1" id="KW-0812">Transmembrane</keyword>
<evidence type="ECO:0000313" key="2">
    <source>
        <dbReference type="EMBL" id="GAA1965799.1"/>
    </source>
</evidence>
<name>A0ABP5CRL0_9MICO</name>
<dbReference type="RefSeq" id="WP_344096269.1">
    <property type="nucleotide sequence ID" value="NZ_BAAAOG010000007.1"/>
</dbReference>
<accession>A0ABP5CRL0</accession>
<comment type="caution">
    <text evidence="2">The sequence shown here is derived from an EMBL/GenBank/DDBJ whole genome shotgun (WGS) entry which is preliminary data.</text>
</comment>